<dbReference type="InterPro" id="IPR021063">
    <property type="entry name" value="NEMO_N"/>
</dbReference>
<dbReference type="GO" id="GO:0043122">
    <property type="term" value="P:regulation of canonical NF-kappaB signal transduction"/>
    <property type="evidence" value="ECO:0007669"/>
    <property type="project" value="TreeGrafter"/>
</dbReference>
<evidence type="ECO:0000256" key="6">
    <source>
        <dbReference type="ARBA" id="ARBA00023054"/>
    </source>
</evidence>
<feature type="region of interest" description="Disordered" evidence="9">
    <location>
        <begin position="53"/>
        <end position="82"/>
    </location>
</feature>
<dbReference type="GO" id="GO:0005634">
    <property type="term" value="C:nucleus"/>
    <property type="evidence" value="ECO:0007669"/>
    <property type="project" value="TreeGrafter"/>
</dbReference>
<dbReference type="Gene3D" id="1.20.5.990">
    <property type="entry name" value="Nemo cc2-lz domain - 1d5 darpin complex"/>
    <property type="match status" value="1"/>
</dbReference>
<feature type="coiled-coil region" evidence="8">
    <location>
        <begin position="149"/>
        <end position="261"/>
    </location>
</feature>
<keyword evidence="5" id="KW-0862">Zinc</keyword>
<evidence type="ECO:0000256" key="5">
    <source>
        <dbReference type="ARBA" id="ARBA00022833"/>
    </source>
</evidence>
<dbReference type="Gene3D" id="1.20.5.390">
    <property type="entry name" value="L1 transposable element, trimerization domain"/>
    <property type="match status" value="1"/>
</dbReference>
<evidence type="ECO:0000256" key="3">
    <source>
        <dbReference type="ARBA" id="ARBA00022723"/>
    </source>
</evidence>
<dbReference type="Pfam" id="PF11577">
    <property type="entry name" value="NEMO"/>
    <property type="match status" value="1"/>
</dbReference>
<keyword evidence="3" id="KW-0479">Metal-binding</keyword>
<accession>U5EYK8</accession>
<dbReference type="Pfam" id="PF16516">
    <property type="entry name" value="CC2-LZ"/>
    <property type="match status" value="1"/>
</dbReference>
<evidence type="ECO:0000256" key="9">
    <source>
        <dbReference type="SAM" id="MobiDB-lite"/>
    </source>
</evidence>
<evidence type="ECO:0000313" key="11">
    <source>
        <dbReference type="EMBL" id="JAB57927.1"/>
    </source>
</evidence>
<evidence type="ECO:0000256" key="1">
    <source>
        <dbReference type="ARBA" id="ARBA00004496"/>
    </source>
</evidence>
<dbReference type="GO" id="GO:0008270">
    <property type="term" value="F:zinc ion binding"/>
    <property type="evidence" value="ECO:0007669"/>
    <property type="project" value="UniProtKB-KW"/>
</dbReference>
<feature type="compositionally biased region" description="Polar residues" evidence="9">
    <location>
        <begin position="478"/>
        <end position="491"/>
    </location>
</feature>
<keyword evidence="4 7" id="KW-0863">Zinc-finger</keyword>
<dbReference type="AlphaFoldDB" id="U5EYK8"/>
<feature type="compositionally biased region" description="Low complexity" evidence="9">
    <location>
        <begin position="492"/>
        <end position="502"/>
    </location>
</feature>
<dbReference type="PANTHER" id="PTHR31553">
    <property type="entry name" value="NF-KAPPA-B ESSENTIAL MODULATOR"/>
    <property type="match status" value="1"/>
</dbReference>
<comment type="subcellular location">
    <subcellularLocation>
        <location evidence="1">Cytoplasm</location>
    </subcellularLocation>
</comment>
<feature type="domain" description="CCHC NOA-type" evidence="10">
    <location>
        <begin position="528"/>
        <end position="558"/>
    </location>
</feature>
<sequence length="563" mass="64351">MSDEEESFIILGSTPTESMNYENLSILEIERKKSESLTNSMNKMTISTQTVNNSGNYSLLQNGSNENKQDSITATTSVGNQQPSYEEFKKSFNEKQQQIKESLVVANGFSHPNKNDSLSNSQNFINGEVNIYSQFPSLMNGSHTSNSEVQQLQTLMKENLQLKENLQKSNLQMRKNFVEMQKWQNDVKVDRAKHLELIQESKKAIEELQSTNKALIDEKSDLIEKQRFEIETVKMHLSDKLRETEENLNVFRSSLHDAKTENDELTKKLSEKLSIIQNLAFKIEKLETETEGYVLCKANQPSMVSIAPDYIQKVEHEEIVQRLKLENQDLKEQLAQFGETRKELISSKVLISNLENQISALNVQISEFADIKKDYIDQLNLLQINLASAEELTKLTNSNLTKHQSVEKELEKKLQDKEVEIKSLKNDYDVLNVQVDVYKNDFEAERKSREKIAGENDKLSMDLKLLQRRNHELIAELQQTRNDSNLANVRASTSSSSPPRQRSTPERGNIMAEPSANVQQQPNENEQIYERPTLACPLCAKIYRDISSLSLHAADCLGLPDTI</sequence>
<evidence type="ECO:0000256" key="4">
    <source>
        <dbReference type="ARBA" id="ARBA00022771"/>
    </source>
</evidence>
<evidence type="ECO:0000256" key="8">
    <source>
        <dbReference type="SAM" id="Coils"/>
    </source>
</evidence>
<dbReference type="InterPro" id="IPR032419">
    <property type="entry name" value="CC2-LZ_dom"/>
</dbReference>
<proteinExistence type="evidence at transcript level"/>
<feature type="region of interest" description="Disordered" evidence="9">
    <location>
        <begin position="478"/>
        <end position="508"/>
    </location>
</feature>
<dbReference type="PROSITE" id="PS51801">
    <property type="entry name" value="ZF_CCHC_NOA"/>
    <property type="match status" value="1"/>
</dbReference>
<name>U5EYK8_9DIPT</name>
<evidence type="ECO:0000259" key="10">
    <source>
        <dbReference type="PROSITE" id="PS51801"/>
    </source>
</evidence>
<keyword evidence="2" id="KW-0963">Cytoplasm</keyword>
<dbReference type="PANTHER" id="PTHR31553:SF1">
    <property type="entry name" value="NF-KAPPA-B ESSENTIAL MODULATOR"/>
    <property type="match status" value="1"/>
</dbReference>
<dbReference type="GO" id="GO:0070530">
    <property type="term" value="F:K63-linked polyubiquitin modification-dependent protein binding"/>
    <property type="evidence" value="ECO:0007669"/>
    <property type="project" value="InterPro"/>
</dbReference>
<dbReference type="EMBL" id="GANO01001944">
    <property type="protein sequence ID" value="JAB57927.1"/>
    <property type="molecule type" value="mRNA"/>
</dbReference>
<dbReference type="InterPro" id="IPR051301">
    <property type="entry name" value="Optineurin/NFkB_EssMod"/>
</dbReference>
<evidence type="ECO:0000256" key="7">
    <source>
        <dbReference type="PROSITE-ProRule" id="PRU01142"/>
    </source>
</evidence>
<reference evidence="11" key="1">
    <citation type="journal article" date="2014" name="Insect Biochem. Mol. Biol.">
        <title>An insight into the sialome of the frog biting fly, Corethrella appendiculata.</title>
        <authorList>
            <person name="Ribeiro J.M.C."/>
            <person name="Chagas A.C."/>
            <person name="Pham V.M."/>
            <person name="Lounibos L.P."/>
            <person name="Calvo E."/>
        </authorList>
    </citation>
    <scope>NUCLEOTIDE SEQUENCE</scope>
    <source>
        <tissue evidence="11">Salivary glands</tissue>
    </source>
</reference>
<evidence type="ECO:0000256" key="2">
    <source>
        <dbReference type="ARBA" id="ARBA00022490"/>
    </source>
</evidence>
<dbReference type="GO" id="GO:0005737">
    <property type="term" value="C:cytoplasm"/>
    <property type="evidence" value="ECO:0007669"/>
    <property type="project" value="UniProtKB-SubCell"/>
</dbReference>
<protein>
    <submittedName>
        <fullName evidence="11">Putative nf-kappa-b essential modulator</fullName>
    </submittedName>
</protein>
<keyword evidence="6 8" id="KW-0175">Coiled coil</keyword>
<organism evidence="11">
    <name type="scientific">Corethrella appendiculata</name>
    <dbReference type="NCBI Taxonomy" id="1370023"/>
    <lineage>
        <taxon>Eukaryota</taxon>
        <taxon>Metazoa</taxon>
        <taxon>Ecdysozoa</taxon>
        <taxon>Arthropoda</taxon>
        <taxon>Hexapoda</taxon>
        <taxon>Insecta</taxon>
        <taxon>Pterygota</taxon>
        <taxon>Neoptera</taxon>
        <taxon>Endopterygota</taxon>
        <taxon>Diptera</taxon>
        <taxon>Nematocera</taxon>
        <taxon>Culicoidea</taxon>
        <taxon>Chaoboridae</taxon>
        <taxon>Corethrella</taxon>
    </lineage>
</organism>
<dbReference type="InterPro" id="IPR034735">
    <property type="entry name" value="NEMO_ZF"/>
</dbReference>